<keyword evidence="2" id="KW-1185">Reference proteome</keyword>
<evidence type="ECO:0000313" key="1">
    <source>
        <dbReference type="EMBL" id="TFV47739.1"/>
    </source>
</evidence>
<dbReference type="AlphaFoldDB" id="A0A4Y9LXX0"/>
<comment type="caution">
    <text evidence="1">The sequence shown here is derived from an EMBL/GenBank/DDBJ whole genome shotgun (WGS) entry which is preliminary data.</text>
</comment>
<dbReference type="OrthoDB" id="8245324at2"/>
<gene>
    <name evidence="1" type="ORF">E4K65_16045</name>
</gene>
<reference evidence="1 2" key="1">
    <citation type="submission" date="2019-03" db="EMBL/GenBank/DDBJ databases">
        <title>Bradyrhizobium diversity isolated from nodules of Chamaecrista fasciculata.</title>
        <authorList>
            <person name="Klepa M.S."/>
            <person name="Urquiaga M.O."/>
            <person name="Hungria M."/>
            <person name="Delamuta J.R."/>
        </authorList>
    </citation>
    <scope>NUCLEOTIDE SEQUENCE [LARGE SCALE GENOMIC DNA]</scope>
    <source>
        <strain evidence="1 2">CNPSo 3448</strain>
    </source>
</reference>
<proteinExistence type="predicted"/>
<protein>
    <submittedName>
        <fullName evidence="1">Uncharacterized protein</fullName>
    </submittedName>
</protein>
<dbReference type="EMBL" id="SPQT01000007">
    <property type="protein sequence ID" value="TFV47739.1"/>
    <property type="molecule type" value="Genomic_DNA"/>
</dbReference>
<organism evidence="1 2">
    <name type="scientific">Bradyrhizobium niftali</name>
    <dbReference type="NCBI Taxonomy" id="2560055"/>
    <lineage>
        <taxon>Bacteria</taxon>
        <taxon>Pseudomonadati</taxon>
        <taxon>Pseudomonadota</taxon>
        <taxon>Alphaproteobacteria</taxon>
        <taxon>Hyphomicrobiales</taxon>
        <taxon>Nitrobacteraceae</taxon>
        <taxon>Bradyrhizobium</taxon>
    </lineage>
</organism>
<dbReference type="Proteomes" id="UP000297966">
    <property type="component" value="Unassembled WGS sequence"/>
</dbReference>
<evidence type="ECO:0000313" key="2">
    <source>
        <dbReference type="Proteomes" id="UP000297966"/>
    </source>
</evidence>
<accession>A0A4Y9LXX0</accession>
<sequence length="93" mass="10393">MLRSRLFEGSIMPQSQRLSSVIPIAAIERPACPKCKAQMMLVSIEPARTRGVDLQTFECAVCNQVLTSFAAFEDPMKSKDLGRWLQGDLHSPR</sequence>
<name>A0A4Y9LXX0_9BRAD</name>